<reference evidence="6 9" key="2">
    <citation type="submission" date="2018-08" db="EMBL/GenBank/DDBJ databases">
        <title>Genome sequencing of Cutibacterium acnes KCOM 1315.</title>
        <authorList>
            <person name="Kook J.-K."/>
            <person name="Park S.-N."/>
            <person name="Lim Y.K."/>
        </authorList>
    </citation>
    <scope>NUCLEOTIDE SEQUENCE [LARGE SCALE GENOMIC DNA]</scope>
    <source>
        <strain evidence="6 9">KCOM 1315</strain>
    </source>
</reference>
<dbReference type="Pfam" id="PF01522">
    <property type="entry name" value="Polysacc_deac_1"/>
    <property type="match status" value="1"/>
</dbReference>
<keyword evidence="1" id="KW-0479">Metal-binding</keyword>
<dbReference type="CDD" id="cd10917">
    <property type="entry name" value="CE4_NodB_like_6s_7s"/>
    <property type="match status" value="1"/>
</dbReference>
<dbReference type="InterPro" id="IPR002509">
    <property type="entry name" value="NODB_dom"/>
</dbReference>
<keyword evidence="4" id="KW-0732">Signal</keyword>
<evidence type="ECO:0000313" key="9">
    <source>
        <dbReference type="Proteomes" id="UP000256621"/>
    </source>
</evidence>
<keyword evidence="2" id="KW-0378">Hydrolase</keyword>
<dbReference type="RefSeq" id="WP_002516237.1">
    <property type="nucleotide sequence ID" value="NZ_AP019664.1"/>
</dbReference>
<evidence type="ECO:0000256" key="2">
    <source>
        <dbReference type="ARBA" id="ARBA00022801"/>
    </source>
</evidence>
<dbReference type="PROSITE" id="PS51257">
    <property type="entry name" value="PROKAR_LIPOPROTEIN"/>
    <property type="match status" value="1"/>
</dbReference>
<dbReference type="Proteomes" id="UP000226191">
    <property type="component" value="Unassembled WGS sequence"/>
</dbReference>
<name>A0A2B7IXB9_CUTAC</name>
<dbReference type="GO" id="GO:0046872">
    <property type="term" value="F:metal ion binding"/>
    <property type="evidence" value="ECO:0007669"/>
    <property type="project" value="UniProtKB-KW"/>
</dbReference>
<evidence type="ECO:0000256" key="1">
    <source>
        <dbReference type="ARBA" id="ARBA00022723"/>
    </source>
</evidence>
<proteinExistence type="predicted"/>
<dbReference type="SUPFAM" id="SSF88713">
    <property type="entry name" value="Glycoside hydrolase/deacetylase"/>
    <property type="match status" value="1"/>
</dbReference>
<dbReference type="PANTHER" id="PTHR10587:SF133">
    <property type="entry name" value="CHITIN DEACETYLASE 1-RELATED"/>
    <property type="match status" value="1"/>
</dbReference>
<gene>
    <name evidence="7" type="ORF">B1B09_08175</name>
    <name evidence="6" type="ORF">DXN06_09200</name>
</gene>
<dbReference type="Proteomes" id="UP000256621">
    <property type="component" value="Chromosome"/>
</dbReference>
<evidence type="ECO:0000259" key="5">
    <source>
        <dbReference type="PROSITE" id="PS51677"/>
    </source>
</evidence>
<organism evidence="7 8">
    <name type="scientific">Cutibacterium acnes</name>
    <name type="common">Propionibacterium acnes</name>
    <dbReference type="NCBI Taxonomy" id="1747"/>
    <lineage>
        <taxon>Bacteria</taxon>
        <taxon>Bacillati</taxon>
        <taxon>Actinomycetota</taxon>
        <taxon>Actinomycetes</taxon>
        <taxon>Propionibacteriales</taxon>
        <taxon>Propionibacteriaceae</taxon>
        <taxon>Cutibacterium</taxon>
    </lineage>
</organism>
<dbReference type="PROSITE" id="PS51677">
    <property type="entry name" value="NODB"/>
    <property type="match status" value="1"/>
</dbReference>
<feature type="chain" id="PRO_5042694506" evidence="4">
    <location>
        <begin position="30"/>
        <end position="497"/>
    </location>
</feature>
<reference evidence="7 8" key="1">
    <citation type="submission" date="2017-02" db="EMBL/GenBank/DDBJ databases">
        <title>Prevalence of linear plasmids in Cutibacterium acnes isolates obtained from cancerous prostatic tissue.</title>
        <authorList>
            <person name="Davidsson S."/>
            <person name="Bruggemann H."/>
        </authorList>
    </citation>
    <scope>NUCLEOTIDE SEQUENCE [LARGE SCALE GENOMIC DNA]</scope>
    <source>
        <strain evidence="7 8">11-78</strain>
    </source>
</reference>
<dbReference type="InterPro" id="IPR050248">
    <property type="entry name" value="Polysacc_deacetylase_ArnD"/>
</dbReference>
<protein>
    <submittedName>
        <fullName evidence="6 7">Polysaccharide deacetylase</fullName>
    </submittedName>
</protein>
<feature type="compositionally biased region" description="Polar residues" evidence="3">
    <location>
        <begin position="243"/>
        <end position="274"/>
    </location>
</feature>
<evidence type="ECO:0000313" key="8">
    <source>
        <dbReference type="Proteomes" id="UP000226191"/>
    </source>
</evidence>
<evidence type="ECO:0000256" key="3">
    <source>
        <dbReference type="SAM" id="MobiDB-lite"/>
    </source>
</evidence>
<dbReference type="InterPro" id="IPR011330">
    <property type="entry name" value="Glyco_hydro/deAcase_b/a-brl"/>
</dbReference>
<dbReference type="EMBL" id="CP031442">
    <property type="protein sequence ID" value="AXM07280.1"/>
    <property type="molecule type" value="Genomic_DNA"/>
</dbReference>
<dbReference type="GO" id="GO:0016020">
    <property type="term" value="C:membrane"/>
    <property type="evidence" value="ECO:0007669"/>
    <property type="project" value="TreeGrafter"/>
</dbReference>
<dbReference type="Gene3D" id="3.20.20.370">
    <property type="entry name" value="Glycoside hydrolase/deacetylase"/>
    <property type="match status" value="1"/>
</dbReference>
<dbReference type="EMBL" id="MVCE01000003">
    <property type="protein sequence ID" value="PGF33874.1"/>
    <property type="molecule type" value="Genomic_DNA"/>
</dbReference>
<dbReference type="PANTHER" id="PTHR10587">
    <property type="entry name" value="GLYCOSYL TRANSFERASE-RELATED"/>
    <property type="match status" value="1"/>
</dbReference>
<evidence type="ECO:0000313" key="7">
    <source>
        <dbReference type="EMBL" id="PGF33874.1"/>
    </source>
</evidence>
<dbReference type="GO" id="GO:0016810">
    <property type="term" value="F:hydrolase activity, acting on carbon-nitrogen (but not peptide) bonds"/>
    <property type="evidence" value="ECO:0007669"/>
    <property type="project" value="InterPro"/>
</dbReference>
<feature type="signal peptide" evidence="4">
    <location>
        <begin position="1"/>
        <end position="29"/>
    </location>
</feature>
<feature type="region of interest" description="Disordered" evidence="3">
    <location>
        <begin position="243"/>
        <end position="278"/>
    </location>
</feature>
<evidence type="ECO:0000256" key="4">
    <source>
        <dbReference type="SAM" id="SignalP"/>
    </source>
</evidence>
<dbReference type="GeneID" id="92858072"/>
<dbReference type="AlphaFoldDB" id="A0A2B7IXB9"/>
<dbReference type="GO" id="GO:0005975">
    <property type="term" value="P:carbohydrate metabolic process"/>
    <property type="evidence" value="ECO:0007669"/>
    <property type="project" value="InterPro"/>
</dbReference>
<feature type="domain" description="NodB homology" evidence="5">
    <location>
        <begin position="287"/>
        <end position="464"/>
    </location>
</feature>
<sequence length="497" mass="52521">MLPKPNLPLRVTAVALTTCLALSACSSHSDVKNPSQSGSSSTAGVSNATLAKIPAAQAGATDITFNAAPEKVKAIFPRFAKARNLSTAVEVVKGRMLRDSWQQNASDVNVTSQIIASNDAALGVLVTNQTTIAGKKQTIPATIWYSTAAQQSYSSPALVKPDKWADLTTALQDAGKDQSLDGGKIAAAVKAKSAPYGSGPALGFSHNGDLLASFASGVVTDKAVTLVVPSDKTKGMLSNFGTQAQKASTNPGTFTGTTSQPVDESLKATDTSGRPPTAVGPDCRVLHCVAVTYDDGPSAMTPELLNTIKKFKLSITFFEMGNSIMAFPNTAQKVAAAGMEIGNHTVTHPNLPAKTPDRIRRELEHNSQLIKQFTGATPLLFRPPYGAHNDTVDKVAKDNGMAIIQWQIDSEDWKNRNPEMTYKNVMTALPYTAPIVLEHDIQKASIDAAPQIYKDLEAKGKTIVSVSELSLNTGGYQAGHAYCNGTVKPQSGYNCKG</sequence>
<accession>A0A2B7IXB9</accession>
<evidence type="ECO:0000313" key="6">
    <source>
        <dbReference type="EMBL" id="AXM07280.1"/>
    </source>
</evidence>